<organism evidence="2">
    <name type="scientific">Timema shepardi</name>
    <name type="common">Walking stick</name>
    <dbReference type="NCBI Taxonomy" id="629360"/>
    <lineage>
        <taxon>Eukaryota</taxon>
        <taxon>Metazoa</taxon>
        <taxon>Ecdysozoa</taxon>
        <taxon>Arthropoda</taxon>
        <taxon>Hexapoda</taxon>
        <taxon>Insecta</taxon>
        <taxon>Pterygota</taxon>
        <taxon>Neoptera</taxon>
        <taxon>Polyneoptera</taxon>
        <taxon>Phasmatodea</taxon>
        <taxon>Timematodea</taxon>
        <taxon>Timematoidea</taxon>
        <taxon>Timematidae</taxon>
        <taxon>Timema</taxon>
    </lineage>
</organism>
<dbReference type="GO" id="GO:0005119">
    <property type="term" value="F:smoothened binding"/>
    <property type="evidence" value="ECO:0007669"/>
    <property type="project" value="TreeGrafter"/>
</dbReference>
<dbReference type="AlphaFoldDB" id="A0A7R9G5W5"/>
<feature type="domain" description="Bardet-Biedl syndrome 1 N-terminal" evidence="1">
    <location>
        <begin position="28"/>
        <end position="75"/>
    </location>
</feature>
<dbReference type="PANTHER" id="PTHR20870:SF0">
    <property type="entry name" value="BARDET-BIEDL SYNDROME 1 PROTEIN"/>
    <property type="match status" value="1"/>
</dbReference>
<dbReference type="GO" id="GO:0005813">
    <property type="term" value="C:centrosome"/>
    <property type="evidence" value="ECO:0007669"/>
    <property type="project" value="TreeGrafter"/>
</dbReference>
<accession>A0A7R9G5W5</accession>
<dbReference type="InterPro" id="IPR032728">
    <property type="entry name" value="BBS1_N"/>
</dbReference>
<gene>
    <name evidence="2" type="ORF">TSIB3V08_LOCUS10913</name>
</gene>
<dbReference type="GO" id="GO:0005930">
    <property type="term" value="C:axoneme"/>
    <property type="evidence" value="ECO:0007669"/>
    <property type="project" value="TreeGrafter"/>
</dbReference>
<sequence>MVRILSGPTLWFKAQTQSPYPGLNHQRWLDAFSEPHASIYTFGCCMALKDLNADGDYKLIIADLGTGATGIKLKVSTTPWHRSYWC</sequence>
<name>A0A7R9G5W5_TIMSH</name>
<dbReference type="EMBL" id="OC007890">
    <property type="protein sequence ID" value="CAD7266899.1"/>
    <property type="molecule type" value="Genomic_DNA"/>
</dbReference>
<dbReference type="Pfam" id="PF14779">
    <property type="entry name" value="BBS1"/>
    <property type="match status" value="1"/>
</dbReference>
<dbReference type="InterPro" id="IPR028784">
    <property type="entry name" value="BBS1"/>
</dbReference>
<evidence type="ECO:0000313" key="2">
    <source>
        <dbReference type="EMBL" id="CAD7266899.1"/>
    </source>
</evidence>
<dbReference type="PANTHER" id="PTHR20870">
    <property type="entry name" value="BARDET-BIEDL SYNDROME 1 PROTEIN"/>
    <property type="match status" value="1"/>
</dbReference>
<evidence type="ECO:0000259" key="1">
    <source>
        <dbReference type="Pfam" id="PF14779"/>
    </source>
</evidence>
<proteinExistence type="predicted"/>
<dbReference type="GO" id="GO:0061512">
    <property type="term" value="P:protein localization to cilium"/>
    <property type="evidence" value="ECO:0007669"/>
    <property type="project" value="TreeGrafter"/>
</dbReference>
<dbReference type="GO" id="GO:1905515">
    <property type="term" value="P:non-motile cilium assembly"/>
    <property type="evidence" value="ECO:0007669"/>
    <property type="project" value="InterPro"/>
</dbReference>
<protein>
    <recommendedName>
        <fullName evidence="1">Bardet-Biedl syndrome 1 N-terminal domain-containing protein</fullName>
    </recommendedName>
</protein>
<dbReference type="GO" id="GO:0034464">
    <property type="term" value="C:BBSome"/>
    <property type="evidence" value="ECO:0007669"/>
    <property type="project" value="InterPro"/>
</dbReference>
<reference evidence="2" key="1">
    <citation type="submission" date="2020-11" db="EMBL/GenBank/DDBJ databases">
        <authorList>
            <person name="Tran Van P."/>
        </authorList>
    </citation>
    <scope>NUCLEOTIDE SEQUENCE</scope>
</reference>
<dbReference type="GO" id="GO:0005113">
    <property type="term" value="F:patched binding"/>
    <property type="evidence" value="ECO:0007669"/>
    <property type="project" value="TreeGrafter"/>
</dbReference>